<proteinExistence type="predicted"/>
<accession>A0A166SIM4</accession>
<dbReference type="EMBL" id="LFIV01000084">
    <property type="protein sequence ID" value="KZL70791.1"/>
    <property type="molecule type" value="Genomic_DNA"/>
</dbReference>
<protein>
    <submittedName>
        <fullName evidence="2">S-adenosyl-L-methionine-dependent methyltransferase</fullName>
    </submittedName>
</protein>
<dbReference type="Proteomes" id="UP000076552">
    <property type="component" value="Unassembled WGS sequence"/>
</dbReference>
<dbReference type="STRING" id="708197.A0A166SIM4"/>
<evidence type="ECO:0000313" key="2">
    <source>
        <dbReference type="EMBL" id="KZL70791.1"/>
    </source>
</evidence>
<dbReference type="GO" id="GO:0008168">
    <property type="term" value="F:methyltransferase activity"/>
    <property type="evidence" value="ECO:0007669"/>
    <property type="project" value="UniProtKB-KW"/>
</dbReference>
<dbReference type="GO" id="GO:0032259">
    <property type="term" value="P:methylation"/>
    <property type="evidence" value="ECO:0007669"/>
    <property type="project" value="UniProtKB-KW"/>
</dbReference>
<dbReference type="InterPro" id="IPR029063">
    <property type="entry name" value="SAM-dependent_MTases_sf"/>
</dbReference>
<dbReference type="CDD" id="cd02440">
    <property type="entry name" value="AdoMet_MTases"/>
    <property type="match status" value="1"/>
</dbReference>
<dbReference type="Gene3D" id="3.40.50.150">
    <property type="entry name" value="Vaccinia Virus protein VP39"/>
    <property type="match status" value="1"/>
</dbReference>
<feature type="region of interest" description="Disordered" evidence="1">
    <location>
        <begin position="29"/>
        <end position="67"/>
    </location>
</feature>
<keyword evidence="2" id="KW-0808">Transferase</keyword>
<keyword evidence="3" id="KW-1185">Reference proteome</keyword>
<comment type="caution">
    <text evidence="2">The sequence shown here is derived from an EMBL/GenBank/DDBJ whole genome shotgun (WGS) entry which is preliminary data.</text>
</comment>
<dbReference type="AlphaFoldDB" id="A0A166SIM4"/>
<dbReference type="Pfam" id="PF13489">
    <property type="entry name" value="Methyltransf_23"/>
    <property type="match status" value="1"/>
</dbReference>
<sequence length="397" mass="43371">MSGAPLTAYITDSFKEPASTLTPSAQIKFGVDPSSWSSSASLYTSNDTSEDAFNEASSGPDEMSPASATWELGANSIVFRESHDDPDSPYCLPADNDEKFRLDKQHNFIRDHICNGRLVLDEALRLENGAVVLDLGTGSGAWASDLAQFLPAGAKIHGFDISNRLFPPNTPNVTFAIGNVLDLPDHLLSRVTLAHQRLLIYALRRHEWSHALTSIKKTLIPGQGVVQLTEVLTPAHNPGAAQAKLQALLSSIGHKRQLLLDCGELLPVLLSEAGFVDIKKRTVKIRLGSAGGLKGMKAAACRGGAFRGMRDSVLFDGGYGIVDSAEEFDKLLDQVLIEWETNECYAFYYTITARRPALSFTAPPSSISTPEFTDFQVNRNSHLPFYRYSEDHAFNIL</sequence>
<name>A0A166SIM4_9PEZI</name>
<feature type="compositionally biased region" description="Low complexity" evidence="1">
    <location>
        <begin position="34"/>
        <end position="45"/>
    </location>
</feature>
<evidence type="ECO:0000313" key="3">
    <source>
        <dbReference type="Proteomes" id="UP000076552"/>
    </source>
</evidence>
<evidence type="ECO:0000256" key="1">
    <source>
        <dbReference type="SAM" id="MobiDB-lite"/>
    </source>
</evidence>
<organism evidence="2 3">
    <name type="scientific">Colletotrichum tofieldiae</name>
    <dbReference type="NCBI Taxonomy" id="708197"/>
    <lineage>
        <taxon>Eukaryota</taxon>
        <taxon>Fungi</taxon>
        <taxon>Dikarya</taxon>
        <taxon>Ascomycota</taxon>
        <taxon>Pezizomycotina</taxon>
        <taxon>Sordariomycetes</taxon>
        <taxon>Hypocreomycetidae</taxon>
        <taxon>Glomerellales</taxon>
        <taxon>Glomerellaceae</taxon>
        <taxon>Colletotrichum</taxon>
        <taxon>Colletotrichum spaethianum species complex</taxon>
    </lineage>
</organism>
<dbReference type="SUPFAM" id="SSF53335">
    <property type="entry name" value="S-adenosyl-L-methionine-dependent methyltransferases"/>
    <property type="match status" value="1"/>
</dbReference>
<gene>
    <name evidence="2" type="ORF">CT0861_12326</name>
</gene>
<keyword evidence="2" id="KW-0489">Methyltransferase</keyword>
<reference evidence="2 3" key="1">
    <citation type="submission" date="2015-06" db="EMBL/GenBank/DDBJ databases">
        <title>Survival trade-offs in plant roots during colonization by closely related pathogenic and mutualistic fungi.</title>
        <authorList>
            <person name="Hacquard S."/>
            <person name="Kracher B."/>
            <person name="Hiruma K."/>
            <person name="Weinman A."/>
            <person name="Muench P."/>
            <person name="Garrido Oter R."/>
            <person name="Ver Loren van Themaat E."/>
            <person name="Dallerey J.-F."/>
            <person name="Damm U."/>
            <person name="Henrissat B."/>
            <person name="Lespinet O."/>
            <person name="Thon M."/>
            <person name="Kemen E."/>
            <person name="McHardy A.C."/>
            <person name="Schulze-Lefert P."/>
            <person name="O'Connell R.J."/>
        </authorList>
    </citation>
    <scope>NUCLEOTIDE SEQUENCE [LARGE SCALE GENOMIC DNA]</scope>
    <source>
        <strain evidence="2 3">0861</strain>
    </source>
</reference>